<name>A0A2R3ZA51_9FLAO</name>
<dbReference type="AlphaFoldDB" id="A0A2R3ZA51"/>
<feature type="compositionally biased region" description="Basic and acidic residues" evidence="1">
    <location>
        <begin position="55"/>
        <end position="69"/>
    </location>
</feature>
<dbReference type="KEGG" id="grs:C7S20_19085"/>
<evidence type="ECO:0000313" key="5">
    <source>
        <dbReference type="Proteomes" id="UP000241507"/>
    </source>
</evidence>
<keyword evidence="2" id="KW-0812">Transmembrane</keyword>
<keyword evidence="2" id="KW-1133">Transmembrane helix</keyword>
<evidence type="ECO:0000259" key="3">
    <source>
        <dbReference type="Pfam" id="PF12508"/>
    </source>
</evidence>
<keyword evidence="5" id="KW-1185">Reference proteome</keyword>
<evidence type="ECO:0000256" key="2">
    <source>
        <dbReference type="SAM" id="Phobius"/>
    </source>
</evidence>
<organism evidence="4 5">
    <name type="scientific">Christiangramia fulva</name>
    <dbReference type="NCBI Taxonomy" id="2126553"/>
    <lineage>
        <taxon>Bacteria</taxon>
        <taxon>Pseudomonadati</taxon>
        <taxon>Bacteroidota</taxon>
        <taxon>Flavobacteriia</taxon>
        <taxon>Flavobacteriales</taxon>
        <taxon>Flavobacteriaceae</taxon>
        <taxon>Christiangramia</taxon>
    </lineage>
</organism>
<dbReference type="RefSeq" id="WP_107013949.1">
    <property type="nucleotide sequence ID" value="NZ_CP028136.1"/>
</dbReference>
<dbReference type="OrthoDB" id="1409065at2"/>
<dbReference type="InterPro" id="IPR055407">
    <property type="entry name" value="TraM_C"/>
</dbReference>
<protein>
    <submittedName>
        <fullName evidence="4">Conjugal transfer protein TraM</fullName>
    </submittedName>
</protein>
<dbReference type="Proteomes" id="UP000241507">
    <property type="component" value="Chromosome"/>
</dbReference>
<evidence type="ECO:0000256" key="1">
    <source>
        <dbReference type="SAM" id="MobiDB-lite"/>
    </source>
</evidence>
<proteinExistence type="predicted"/>
<accession>A0A2R3ZA51</accession>
<keyword evidence="2" id="KW-0472">Membrane</keyword>
<feature type="transmembrane region" description="Helical" evidence="2">
    <location>
        <begin position="9"/>
        <end position="30"/>
    </location>
</feature>
<gene>
    <name evidence="4" type="ORF">C7S20_19085</name>
</gene>
<feature type="compositionally biased region" description="Polar residues" evidence="1">
    <location>
        <begin position="39"/>
        <end position="54"/>
    </location>
</feature>
<feature type="region of interest" description="Disordered" evidence="1">
    <location>
        <begin position="35"/>
        <end position="77"/>
    </location>
</feature>
<reference evidence="5" key="1">
    <citation type="submission" date="2018-03" db="EMBL/GenBank/DDBJ databases">
        <title>Gramella fulva sp. nov., isolated from a dry surface of tidal flat.</title>
        <authorList>
            <person name="Hwang S.H."/>
            <person name="Hwang W.M."/>
            <person name="Kang K."/>
            <person name="Ahn T.-Y."/>
        </authorList>
    </citation>
    <scope>NUCLEOTIDE SEQUENCE [LARGE SCALE GENOMIC DNA]</scope>
    <source>
        <strain evidence="5">SH35</strain>
    </source>
</reference>
<dbReference type="EMBL" id="CP028136">
    <property type="protein sequence ID" value="AVR47183.1"/>
    <property type="molecule type" value="Genomic_DNA"/>
</dbReference>
<feature type="domain" description="Conjugative transposon TraM C-terminal" evidence="3">
    <location>
        <begin position="165"/>
        <end position="296"/>
    </location>
</feature>
<sequence>MTINKRKMVFGGCILIILVLMVVYWIAIFGSPAEDQPSLEKTSVPQMQQEPEQFSSRREAVDKLREKKPSTAPSIYDESLLDSSGTYDPYLKEKEKLKLMDSVLASGPEEYDYDLPQEIIQTKEVTPVSIDTTAPVKTLENIPGHGHGEFFLPQPSQPKPSQVRIRAAVNGDQVVRKDQRLELRLSESYQGEGFSLEKNAILYAQCNFKANRLLLTVFPVGDLKKPLEAYDLSDGQKGIYIENSFRSRATTEVLDDVIQDINISGVPQVRGIKGLFQRDNRSVKVKVLHQYQLILKPVL</sequence>
<evidence type="ECO:0000313" key="4">
    <source>
        <dbReference type="EMBL" id="AVR47183.1"/>
    </source>
</evidence>
<dbReference type="Pfam" id="PF12508">
    <property type="entry name" value="Transposon_TraM"/>
    <property type="match status" value="1"/>
</dbReference>